<sequence length="21" mass="2635">MEIYRFQGLEVRSGVKHENWR</sequence>
<accession>U4LQT5</accession>
<gene>
    <name evidence="1" type="ORF">PCON_06327</name>
</gene>
<reference evidence="1 2" key="1">
    <citation type="journal article" date="2013" name="PLoS Genet.">
        <title>The genome and development-dependent transcriptomes of Pyronema confluens: a window into fungal evolution.</title>
        <authorList>
            <person name="Traeger S."/>
            <person name="Altegoer F."/>
            <person name="Freitag M."/>
            <person name="Gabaldon T."/>
            <person name="Kempken F."/>
            <person name="Kumar A."/>
            <person name="Marcet-Houben M."/>
            <person name="Poggeler S."/>
            <person name="Stajich J.E."/>
            <person name="Nowrousian M."/>
        </authorList>
    </citation>
    <scope>NUCLEOTIDE SEQUENCE [LARGE SCALE GENOMIC DNA]</scope>
    <source>
        <strain evidence="2">CBS 100304</strain>
        <tissue evidence="1">Vegetative mycelium</tissue>
    </source>
</reference>
<evidence type="ECO:0000313" key="1">
    <source>
        <dbReference type="EMBL" id="CCX29666.1"/>
    </source>
</evidence>
<organism evidence="1 2">
    <name type="scientific">Pyronema omphalodes (strain CBS 100304)</name>
    <name type="common">Pyronema confluens</name>
    <dbReference type="NCBI Taxonomy" id="1076935"/>
    <lineage>
        <taxon>Eukaryota</taxon>
        <taxon>Fungi</taxon>
        <taxon>Dikarya</taxon>
        <taxon>Ascomycota</taxon>
        <taxon>Pezizomycotina</taxon>
        <taxon>Pezizomycetes</taxon>
        <taxon>Pezizales</taxon>
        <taxon>Pyronemataceae</taxon>
        <taxon>Pyronema</taxon>
    </lineage>
</organism>
<protein>
    <submittedName>
        <fullName evidence="1">Uncharacterized protein</fullName>
    </submittedName>
</protein>
<dbReference type="EMBL" id="HF935309">
    <property type="protein sequence ID" value="CCX29666.1"/>
    <property type="molecule type" value="Genomic_DNA"/>
</dbReference>
<dbReference type="Proteomes" id="UP000018144">
    <property type="component" value="Unassembled WGS sequence"/>
</dbReference>
<evidence type="ECO:0000313" key="2">
    <source>
        <dbReference type="Proteomes" id="UP000018144"/>
    </source>
</evidence>
<proteinExistence type="predicted"/>
<keyword evidence="2" id="KW-1185">Reference proteome</keyword>
<dbReference type="AlphaFoldDB" id="U4LQT5"/>
<name>U4LQT5_PYROM</name>